<comment type="similarity">
    <text evidence="1">Belongs to the 'GDSL' lipolytic enzyme family.</text>
</comment>
<dbReference type="AlphaFoldDB" id="A0A7J7P3T5"/>
<dbReference type="CDD" id="cd01837">
    <property type="entry name" value="SGNH_plant_lipase_like"/>
    <property type="match status" value="1"/>
</dbReference>
<organism evidence="2 3">
    <name type="scientific">Kingdonia uniflora</name>
    <dbReference type="NCBI Taxonomy" id="39325"/>
    <lineage>
        <taxon>Eukaryota</taxon>
        <taxon>Viridiplantae</taxon>
        <taxon>Streptophyta</taxon>
        <taxon>Embryophyta</taxon>
        <taxon>Tracheophyta</taxon>
        <taxon>Spermatophyta</taxon>
        <taxon>Magnoliopsida</taxon>
        <taxon>Ranunculales</taxon>
        <taxon>Circaeasteraceae</taxon>
        <taxon>Kingdonia</taxon>
    </lineage>
</organism>
<protein>
    <recommendedName>
        <fullName evidence="4">GDSL esterase/lipase</fullName>
    </recommendedName>
</protein>
<dbReference type="EMBL" id="JACGCM010000304">
    <property type="protein sequence ID" value="KAF6174105.1"/>
    <property type="molecule type" value="Genomic_DNA"/>
</dbReference>
<dbReference type="InterPro" id="IPR001087">
    <property type="entry name" value="GDSL"/>
</dbReference>
<accession>A0A7J7P3T5</accession>
<comment type="caution">
    <text evidence="2">The sequence shown here is derived from an EMBL/GenBank/DDBJ whole genome shotgun (WGS) entry which is preliminary data.</text>
</comment>
<evidence type="ECO:0000313" key="3">
    <source>
        <dbReference type="Proteomes" id="UP000541444"/>
    </source>
</evidence>
<dbReference type="PANTHER" id="PTHR45642">
    <property type="entry name" value="GDSL ESTERASE/LIPASE EXL3"/>
    <property type="match status" value="1"/>
</dbReference>
<dbReference type="OrthoDB" id="1600564at2759"/>
<proteinExistence type="inferred from homology"/>
<evidence type="ECO:0000313" key="2">
    <source>
        <dbReference type="EMBL" id="KAF6174105.1"/>
    </source>
</evidence>
<dbReference type="InterPro" id="IPR050592">
    <property type="entry name" value="GDSL_lipolytic_enzyme"/>
</dbReference>
<gene>
    <name evidence="2" type="ORF">GIB67_020287</name>
</gene>
<dbReference type="GO" id="GO:0016788">
    <property type="term" value="F:hydrolase activity, acting on ester bonds"/>
    <property type="evidence" value="ECO:0007669"/>
    <property type="project" value="InterPro"/>
</dbReference>
<dbReference type="Pfam" id="PF00657">
    <property type="entry name" value="Lipase_GDSL"/>
    <property type="match status" value="1"/>
</dbReference>
<dbReference type="PANTHER" id="PTHR45642:SF30">
    <property type="entry name" value="SGNH HYDROLASE-TYPE ESTERASE DOMAIN-CONTAINING PROTEIN"/>
    <property type="match status" value="1"/>
</dbReference>
<evidence type="ECO:0000256" key="1">
    <source>
        <dbReference type="ARBA" id="ARBA00008668"/>
    </source>
</evidence>
<dbReference type="InterPro" id="IPR036514">
    <property type="entry name" value="SGNH_hydro_sf"/>
</dbReference>
<dbReference type="Gene3D" id="3.40.50.1110">
    <property type="entry name" value="SGNH hydrolase"/>
    <property type="match status" value="1"/>
</dbReference>
<evidence type="ECO:0008006" key="4">
    <source>
        <dbReference type="Google" id="ProtNLM"/>
    </source>
</evidence>
<keyword evidence="3" id="KW-1185">Reference proteome</keyword>
<dbReference type="InterPro" id="IPR035669">
    <property type="entry name" value="SGNH_plant_lipase-like"/>
</dbReference>
<sequence>MLPFSASLLKTCKTPAMAFTLLVLLVVFSIVAHVNLTCNAAVPVLKFPAIFVFGDSTVDPGNNNFIPTAFLANHVPYGRDLPNRVPTGRFTNGRMGSDLLASSLGIKELVPPYLDPALSNEELRTGVSFASAGSGLDDLTTAVSGVIPMSKQPPMFQEYKARLIKVVGETEANRIIGSALVFISIGTNDIVFNYYLSFQRRVEFNISGYQDFLQRQLHDSITVLYDLGCRYFLLPGLGPIGCLPIQIFAKVGIPDGRCLENENADARLYNTKLQELIPRIQASLPGSKLVYAGMYDPMVDILNNPQKYGFLVTNRGCCGFGFAEMGPMCNIASLVCQNASQYVFWDAVHPTEATYSVVAKALADQSHA</sequence>
<dbReference type="Proteomes" id="UP000541444">
    <property type="component" value="Unassembled WGS sequence"/>
</dbReference>
<dbReference type="SUPFAM" id="SSF52266">
    <property type="entry name" value="SGNH hydrolase"/>
    <property type="match status" value="1"/>
</dbReference>
<name>A0A7J7P3T5_9MAGN</name>
<reference evidence="2 3" key="1">
    <citation type="journal article" date="2020" name="IScience">
        <title>Genome Sequencing of the Endangered Kingdonia uniflora (Circaeasteraceae, Ranunculales) Reveals Potential Mechanisms of Evolutionary Specialization.</title>
        <authorList>
            <person name="Sun Y."/>
            <person name="Deng T."/>
            <person name="Zhang A."/>
            <person name="Moore M.J."/>
            <person name="Landis J.B."/>
            <person name="Lin N."/>
            <person name="Zhang H."/>
            <person name="Zhang X."/>
            <person name="Huang J."/>
            <person name="Zhang X."/>
            <person name="Sun H."/>
            <person name="Wang H."/>
        </authorList>
    </citation>
    <scope>NUCLEOTIDE SEQUENCE [LARGE SCALE GENOMIC DNA]</scope>
    <source>
        <strain evidence="2">TB1705</strain>
        <tissue evidence="2">Leaf</tissue>
    </source>
</reference>